<keyword evidence="3" id="KW-1185">Reference proteome</keyword>
<comment type="caution">
    <text evidence="2">The sequence shown here is derived from an EMBL/GenBank/DDBJ whole genome shotgun (WGS) entry which is preliminary data.</text>
</comment>
<gene>
    <name evidence="2" type="ORF">SKAU_G00208400</name>
</gene>
<dbReference type="AlphaFoldDB" id="A0A9Q1F8E8"/>
<sequence>MVTKVTPRVDPWQQKCLKHFKQHQSVDELLQMHCRFLQVSDPFRVMQILQENAAYMSVTSHLTTEESAQIWKRIYYTEHLSQDSSPDGAEEPIKGRPKGRHVSKKQSQEG</sequence>
<reference evidence="2" key="1">
    <citation type="journal article" date="2023" name="Science">
        <title>Genome structures resolve the early diversification of teleost fishes.</title>
        <authorList>
            <person name="Parey E."/>
            <person name="Louis A."/>
            <person name="Montfort J."/>
            <person name="Bouchez O."/>
            <person name="Roques C."/>
            <person name="Iampietro C."/>
            <person name="Lluch J."/>
            <person name="Castinel A."/>
            <person name="Donnadieu C."/>
            <person name="Desvignes T."/>
            <person name="Floi Bucao C."/>
            <person name="Jouanno E."/>
            <person name="Wen M."/>
            <person name="Mejri S."/>
            <person name="Dirks R."/>
            <person name="Jansen H."/>
            <person name="Henkel C."/>
            <person name="Chen W.J."/>
            <person name="Zahm M."/>
            <person name="Cabau C."/>
            <person name="Klopp C."/>
            <person name="Thompson A.W."/>
            <person name="Robinson-Rechavi M."/>
            <person name="Braasch I."/>
            <person name="Lecointre G."/>
            <person name="Bobe J."/>
            <person name="Postlethwait J.H."/>
            <person name="Berthelot C."/>
            <person name="Roest Crollius H."/>
            <person name="Guiguen Y."/>
        </authorList>
    </citation>
    <scope>NUCLEOTIDE SEQUENCE</scope>
    <source>
        <strain evidence="2">WJC10195</strain>
    </source>
</reference>
<feature type="compositionally biased region" description="Basic residues" evidence="1">
    <location>
        <begin position="95"/>
        <end position="104"/>
    </location>
</feature>
<name>A0A9Q1F8E8_SYNKA</name>
<dbReference type="EMBL" id="JAINUF010000007">
    <property type="protein sequence ID" value="KAJ8353273.1"/>
    <property type="molecule type" value="Genomic_DNA"/>
</dbReference>
<evidence type="ECO:0000256" key="1">
    <source>
        <dbReference type="SAM" id="MobiDB-lite"/>
    </source>
</evidence>
<evidence type="ECO:0000313" key="3">
    <source>
        <dbReference type="Proteomes" id="UP001152622"/>
    </source>
</evidence>
<proteinExistence type="predicted"/>
<feature type="region of interest" description="Disordered" evidence="1">
    <location>
        <begin position="81"/>
        <end position="110"/>
    </location>
</feature>
<accession>A0A9Q1F8E8</accession>
<evidence type="ECO:0000313" key="2">
    <source>
        <dbReference type="EMBL" id="KAJ8353273.1"/>
    </source>
</evidence>
<protein>
    <submittedName>
        <fullName evidence="2">Uncharacterized protein</fullName>
    </submittedName>
</protein>
<organism evidence="2 3">
    <name type="scientific">Synaphobranchus kaupii</name>
    <name type="common">Kaup's arrowtooth eel</name>
    <dbReference type="NCBI Taxonomy" id="118154"/>
    <lineage>
        <taxon>Eukaryota</taxon>
        <taxon>Metazoa</taxon>
        <taxon>Chordata</taxon>
        <taxon>Craniata</taxon>
        <taxon>Vertebrata</taxon>
        <taxon>Euteleostomi</taxon>
        <taxon>Actinopterygii</taxon>
        <taxon>Neopterygii</taxon>
        <taxon>Teleostei</taxon>
        <taxon>Anguilliformes</taxon>
        <taxon>Synaphobranchidae</taxon>
        <taxon>Synaphobranchus</taxon>
    </lineage>
</organism>
<dbReference type="Proteomes" id="UP001152622">
    <property type="component" value="Chromosome 7"/>
</dbReference>